<organism evidence="1 3">
    <name type="scientific">Agathobacter rectalis</name>
    <dbReference type="NCBI Taxonomy" id="39491"/>
    <lineage>
        <taxon>Bacteria</taxon>
        <taxon>Bacillati</taxon>
        <taxon>Bacillota</taxon>
        <taxon>Clostridia</taxon>
        <taxon>Lachnospirales</taxon>
        <taxon>Lachnospiraceae</taxon>
        <taxon>Agathobacter</taxon>
    </lineage>
</organism>
<accession>A0A173Z9D7</accession>
<dbReference type="RefSeq" id="WP_055223471.1">
    <property type="nucleotide sequence ID" value="NZ_CYYW01000004.1"/>
</dbReference>
<evidence type="ECO:0000313" key="4">
    <source>
        <dbReference type="Proteomes" id="UP000283683"/>
    </source>
</evidence>
<dbReference type="EMBL" id="CYYW01000004">
    <property type="protein sequence ID" value="CUN72864.1"/>
    <property type="molecule type" value="Genomic_DNA"/>
</dbReference>
<dbReference type="EMBL" id="QSAZ01000004">
    <property type="protein sequence ID" value="RGW88051.1"/>
    <property type="molecule type" value="Genomic_DNA"/>
</dbReference>
<reference evidence="1 3" key="1">
    <citation type="submission" date="2015-09" db="EMBL/GenBank/DDBJ databases">
        <authorList>
            <consortium name="Pathogen Informatics"/>
        </authorList>
    </citation>
    <scope>NUCLEOTIDE SEQUENCE [LARGE SCALE GENOMIC DNA]</scope>
    <source>
        <strain evidence="1 3">2789STDY5608860</strain>
    </source>
</reference>
<gene>
    <name evidence="2" type="ORF">DWV45_05470</name>
    <name evidence="1" type="ORF">ERS852417_00883</name>
</gene>
<dbReference type="Pfam" id="PF11753">
    <property type="entry name" value="DUF3310"/>
    <property type="match status" value="1"/>
</dbReference>
<reference evidence="2 4" key="2">
    <citation type="submission" date="2018-08" db="EMBL/GenBank/DDBJ databases">
        <title>A genome reference for cultivated species of the human gut microbiota.</title>
        <authorList>
            <person name="Zou Y."/>
            <person name="Xue W."/>
            <person name="Luo G."/>
        </authorList>
    </citation>
    <scope>NUCLEOTIDE SEQUENCE [LARGE SCALE GENOMIC DNA]</scope>
    <source>
        <strain evidence="2 4">AF06-19</strain>
    </source>
</reference>
<dbReference type="Proteomes" id="UP000095384">
    <property type="component" value="Unassembled WGS sequence"/>
</dbReference>
<evidence type="ECO:0000313" key="3">
    <source>
        <dbReference type="Proteomes" id="UP000095384"/>
    </source>
</evidence>
<sequence length="83" mass="9756">MYESKDVMVSHPAHYQSETGLEVIDVIEAFTFDLKGIEATDTGNVLKYMCRWKNKNGIQDLEKARWYLEHLIDHVKLLEEENK</sequence>
<dbReference type="AlphaFoldDB" id="A0A173Z9D7"/>
<name>A0A173Z9D7_9FIRM</name>
<evidence type="ECO:0000313" key="2">
    <source>
        <dbReference type="EMBL" id="RGW88051.1"/>
    </source>
</evidence>
<dbReference type="Proteomes" id="UP000283683">
    <property type="component" value="Unassembled WGS sequence"/>
</dbReference>
<evidence type="ECO:0000313" key="1">
    <source>
        <dbReference type="EMBL" id="CUN72864.1"/>
    </source>
</evidence>
<proteinExistence type="predicted"/>
<protein>
    <submittedName>
        <fullName evidence="2">DUF3310 domain-containing protein</fullName>
    </submittedName>
    <submittedName>
        <fullName evidence="1">Protein of unknwon function (DUF3310)</fullName>
    </submittedName>
</protein>
<dbReference type="InterPro" id="IPR021739">
    <property type="entry name" value="SaV-like"/>
</dbReference>